<dbReference type="InterPro" id="IPR001940">
    <property type="entry name" value="Peptidase_S1C"/>
</dbReference>
<reference evidence="9 11" key="2">
    <citation type="submission" date="2018-07" db="EMBL/GenBank/DDBJ databases">
        <title>Draft Genome Assemblies for Five Robust Yarrowia lipolytica Strains Exhibiting High Lipid Production and Pentose Sugar Utilization and Sugar Alcohol Secretion from Undetoxified Lignocellulosic Biomass Hydrolysates.</title>
        <authorList>
            <consortium name="DOE Joint Genome Institute"/>
            <person name="Walker C."/>
            <person name="Ryu S."/>
            <person name="Na H."/>
            <person name="Zane M."/>
            <person name="LaButti K."/>
            <person name="Lipzen A."/>
            <person name="Haridas S."/>
            <person name="Barry K."/>
            <person name="Grigoriev I.V."/>
            <person name="Quarterman J."/>
            <person name="Slininger P."/>
            <person name="Dien B."/>
            <person name="Trinh C.T."/>
        </authorList>
    </citation>
    <scope>NUCLEOTIDE SEQUENCE [LARGE SCALE GENOMIC DNA]</scope>
    <source>
        <strain evidence="9 11">YB392</strain>
    </source>
</reference>
<dbReference type="InterPro" id="IPR009003">
    <property type="entry name" value="Peptidase_S1_PA"/>
</dbReference>
<dbReference type="EMBL" id="CP017558">
    <property type="protein sequence ID" value="AOW07966.1"/>
    <property type="molecule type" value="Genomic_DNA"/>
</dbReference>
<evidence type="ECO:0000313" key="9">
    <source>
        <dbReference type="EMBL" id="RDW23947.1"/>
    </source>
</evidence>
<dbReference type="VEuPathDB" id="FungiDB:YALI1_F39236g"/>
<dbReference type="SMART" id="SM00228">
    <property type="entry name" value="PDZ"/>
    <property type="match status" value="3"/>
</dbReference>
<dbReference type="CDD" id="cd06786">
    <property type="entry name" value="cpPDZ1_ScNma111-like"/>
    <property type="match status" value="1"/>
</dbReference>
<dbReference type="PANTHER" id="PTHR46366:SF8">
    <property type="entry name" value="PRO-APOPTOTIC SERINE PROTEASE NMA111"/>
    <property type="match status" value="1"/>
</dbReference>
<keyword evidence="6" id="KW-0645">Protease</keyword>
<dbReference type="SUPFAM" id="SSF50156">
    <property type="entry name" value="PDZ domain-like"/>
    <property type="match status" value="3"/>
</dbReference>
<evidence type="ECO:0000259" key="7">
    <source>
        <dbReference type="SMART" id="SM00228"/>
    </source>
</evidence>
<dbReference type="Gene3D" id="2.40.10.120">
    <property type="match status" value="2"/>
</dbReference>
<evidence type="ECO:0000256" key="4">
    <source>
        <dbReference type="ARBA" id="ARBA00022703"/>
    </source>
</evidence>
<name>A0A1H6PSY7_YARLL</name>
<dbReference type="GeneID" id="2907906"/>
<reference evidence="8 10" key="1">
    <citation type="journal article" date="2016" name="PLoS ONE">
        <title>Sequence Assembly of Yarrowia lipolytica Strain W29/CLIB89 Shows Transposable Element Diversity.</title>
        <authorList>
            <person name="Magnan C."/>
            <person name="Yu J."/>
            <person name="Chang I."/>
            <person name="Jahn E."/>
            <person name="Kanomata Y."/>
            <person name="Wu J."/>
            <person name="Zeller M."/>
            <person name="Oakes M."/>
            <person name="Baldi P."/>
            <person name="Sandmeyer S."/>
        </authorList>
    </citation>
    <scope>NUCLEOTIDE SEQUENCE [LARGE SCALE GENOMIC DNA]</scope>
    <source>
        <strain evidence="8">CLIB89</strain>
        <strain evidence="10">CLIB89(W29)</strain>
    </source>
</reference>
<dbReference type="eggNOG" id="KOG1421">
    <property type="taxonomic scope" value="Eukaryota"/>
</dbReference>
<accession>A0A1H6PSY7</accession>
<keyword evidence="6" id="KW-0378">Hydrolase</keyword>
<keyword evidence="6" id="KW-0720">Serine protease</keyword>
<proteinExistence type="inferred from homology"/>
<evidence type="ECO:0000313" key="11">
    <source>
        <dbReference type="Proteomes" id="UP000256601"/>
    </source>
</evidence>
<gene>
    <name evidence="9" type="ORF">B0I71DRAFT_135141</name>
    <name evidence="8" type="ORF">YALI1_F39236g</name>
</gene>
<evidence type="ECO:0000256" key="5">
    <source>
        <dbReference type="ARBA" id="ARBA00022737"/>
    </source>
</evidence>
<evidence type="ECO:0000256" key="1">
    <source>
        <dbReference type="ARBA" id="ARBA00010541"/>
    </source>
</evidence>
<dbReference type="GO" id="GO:0006915">
    <property type="term" value="P:apoptotic process"/>
    <property type="evidence" value="ECO:0007669"/>
    <property type="project" value="UniProtKB-KW"/>
</dbReference>
<evidence type="ECO:0000256" key="3">
    <source>
        <dbReference type="ARBA" id="ARBA00021524"/>
    </source>
</evidence>
<feature type="domain" description="PDZ" evidence="7">
    <location>
        <begin position="808"/>
        <end position="878"/>
    </location>
</feature>
<dbReference type="PANTHER" id="PTHR46366">
    <property type="entry name" value="PRO-APOPTOTIC SERINE PROTEASE NMA111"/>
    <property type="match status" value="1"/>
</dbReference>
<keyword evidence="5" id="KW-0677">Repeat</keyword>
<dbReference type="PRINTS" id="PR00834">
    <property type="entry name" value="PROTEASES2C"/>
</dbReference>
<dbReference type="EMBL" id="KZ859057">
    <property type="protein sequence ID" value="RDW23947.1"/>
    <property type="molecule type" value="Genomic_DNA"/>
</dbReference>
<evidence type="ECO:0000313" key="8">
    <source>
        <dbReference type="EMBL" id="AOW07966.1"/>
    </source>
</evidence>
<dbReference type="InterPro" id="IPR025926">
    <property type="entry name" value="PDZ-like_dom"/>
</dbReference>
<keyword evidence="4" id="KW-0053">Apoptosis</keyword>
<dbReference type="OrthoDB" id="4217619at2759"/>
<dbReference type="GO" id="GO:0004252">
    <property type="term" value="F:serine-type endopeptidase activity"/>
    <property type="evidence" value="ECO:0007669"/>
    <property type="project" value="EnsemblFungi"/>
</dbReference>
<dbReference type="VEuPathDB" id="FungiDB:YALI0_F31603g"/>
<comment type="similarity">
    <text evidence="1">Belongs to the peptidase S1C family.</text>
</comment>
<dbReference type="KEGG" id="yli:2907906"/>
<dbReference type="Gene3D" id="2.30.42.10">
    <property type="match status" value="2"/>
</dbReference>
<sequence length="1036" mass="114041">MVPQKRSRDDLNGLKSPVRSPKKIAMPAATSASNGVVAGWHSTIEKVVKSVVSIQFAQVASFDCESAVVSEATGFVVDTEMGIIMTNRHVVGAGPFCGYAVFDNHEECELVPIYRDPVHDFGFLKFDPSKIKYMNVQKLRLCPEKAQVGTEIRVVGNDNGEKLSILSGFISRLDRNAPDYGDLTYNDFNTEYIQAAASASGGSSGSPVVDIDGDAIALQAGGSTDASTDFFLPLNRGKRALECILRGDKVTRGTIQTHWMLKPFDECRRLGLSASNEKKQRELFPSTIGMLVAETVLPEGPSAVPRGVNGVKVDDVSEEQAKTIEDDEVAATEGGDISMAGEESFVVAEEDAAMAPLLLEGDILLSVNSTPISSFITLDSILDEAVGDIVKVTVERNGAEITFDIYVQDLHSITPDRYVEVCGASFQDLSYQLARIYAIPVRGVYVSEVGGSFRLDGQGNESKGWVVDSIDDIDTPDLDTFIKVIAAIPDGRRVSIRYRHLRDLHTTNFTITYIDRKWHSSFRLAVRNDTTGKWDFTDLSKQYPVPKKDEIVPQRATFTDPNLEEADAACAPLSRSFVRVSCMIPYKIDGFPRTMRQSHGLVVDAEKGLVLVSRSIIPYDLCNVSVTFAESVVVPGTVVFMHPLQNYAILQYDPKLVHADIETAKLSSTPLKQGDPVLFMGHNLSLRLVTTRTKVSDVTAITIPPNAGEPYYRALNLDAITVDSTIPNGCTAGVLADPKTGVVRAFWLSCMGERTEGRQHEYRLGIDTSTFLETVQRIRAGKPPQERFLDVEIASVSMIQARIRGVSPEWIAAVEQDNSQRHQLFEVIRTATPINGNSQALKEGDILLSINGKLLTTLTTLSEAGDKEQVTIKLVRNKKEEEIQAPTTDSAFETSQAVFWCGAVLQTPHHAVRQQIKKIHSGVYVSSRAQGSPAYQYLIAPTNFITHVNGTATPDLETFLSVVTKIPDNTYVKLRIVTFDNVAFACSMKMNYHYFPTAEIKKEGNEWVGYSYKDGKRVKESDENVEEQVNEAEKQE</sequence>
<dbReference type="GO" id="GO:0120174">
    <property type="term" value="P:stress-induced homeostatically regulated protein degradation pathway"/>
    <property type="evidence" value="ECO:0007669"/>
    <property type="project" value="EnsemblFungi"/>
</dbReference>
<protein>
    <recommendedName>
        <fullName evidence="2">Pro-apoptotic serine protease NMA111</fullName>
    </recommendedName>
    <alternativeName>
        <fullName evidence="3">Pro-apoptotic serine protease nma111</fullName>
    </alternativeName>
</protein>
<dbReference type="Pfam" id="PF13365">
    <property type="entry name" value="Trypsin_2"/>
    <property type="match status" value="1"/>
</dbReference>
<dbReference type="RefSeq" id="XP_506103.1">
    <property type="nucleotide sequence ID" value="XM_506103.1"/>
</dbReference>
<dbReference type="Proteomes" id="UP000182444">
    <property type="component" value="Chromosome 1F"/>
</dbReference>
<feature type="domain" description="PDZ" evidence="7">
    <location>
        <begin position="899"/>
        <end position="980"/>
    </location>
</feature>
<dbReference type="Proteomes" id="UP000256601">
    <property type="component" value="Unassembled WGS sequence"/>
</dbReference>
<organism evidence="8 10">
    <name type="scientific">Yarrowia lipolytica</name>
    <name type="common">Candida lipolytica</name>
    <dbReference type="NCBI Taxonomy" id="4952"/>
    <lineage>
        <taxon>Eukaryota</taxon>
        <taxon>Fungi</taxon>
        <taxon>Dikarya</taxon>
        <taxon>Ascomycota</taxon>
        <taxon>Saccharomycotina</taxon>
        <taxon>Dipodascomycetes</taxon>
        <taxon>Dipodascales</taxon>
        <taxon>Dipodascales incertae sedis</taxon>
        <taxon>Yarrowia</taxon>
    </lineage>
</organism>
<dbReference type="GO" id="GO:0006629">
    <property type="term" value="P:lipid metabolic process"/>
    <property type="evidence" value="ECO:0007669"/>
    <property type="project" value="EnsemblFungi"/>
</dbReference>
<dbReference type="InterPro" id="IPR036034">
    <property type="entry name" value="PDZ_sf"/>
</dbReference>
<dbReference type="CDD" id="cd06719">
    <property type="entry name" value="PDZ2-4_Nma111p-like"/>
    <property type="match status" value="2"/>
</dbReference>
<evidence type="ECO:0000256" key="6">
    <source>
        <dbReference type="ARBA" id="ARBA00022825"/>
    </source>
</evidence>
<evidence type="ECO:0000313" key="10">
    <source>
        <dbReference type="Proteomes" id="UP000182444"/>
    </source>
</evidence>
<dbReference type="InterPro" id="IPR001478">
    <property type="entry name" value="PDZ"/>
</dbReference>
<dbReference type="OMA" id="FWGHCVF"/>
<evidence type="ECO:0000256" key="2">
    <source>
        <dbReference type="ARBA" id="ARBA00020338"/>
    </source>
</evidence>
<dbReference type="SUPFAM" id="SSF50494">
    <property type="entry name" value="Trypsin-like serine proteases"/>
    <property type="match status" value="2"/>
</dbReference>
<dbReference type="AlphaFoldDB" id="A0A1H6PSY7"/>
<dbReference type="GO" id="GO:0034605">
    <property type="term" value="P:cellular response to heat"/>
    <property type="evidence" value="ECO:0007669"/>
    <property type="project" value="EnsemblFungi"/>
</dbReference>
<dbReference type="Pfam" id="PF12812">
    <property type="entry name" value="PDZ_1"/>
    <property type="match status" value="2"/>
</dbReference>
<dbReference type="GO" id="GO:0005634">
    <property type="term" value="C:nucleus"/>
    <property type="evidence" value="ECO:0007669"/>
    <property type="project" value="EnsemblFungi"/>
</dbReference>
<feature type="domain" description="PDZ" evidence="7">
    <location>
        <begin position="333"/>
        <end position="398"/>
    </location>
</feature>